<reference evidence="7 8" key="2">
    <citation type="submission" date="2016-10" db="EMBL/GenBank/DDBJ databases">
        <authorList>
            <person name="Varghese N."/>
            <person name="Submissions S."/>
        </authorList>
    </citation>
    <scope>NUCLEOTIDE SEQUENCE [LARGE SCALE GENOMIC DNA]</scope>
    <source>
        <strain evidence="7 8">DSM 24802</strain>
    </source>
</reference>
<dbReference type="InterPro" id="IPR016166">
    <property type="entry name" value="FAD-bd_PCMH"/>
</dbReference>
<keyword evidence="3" id="KW-0285">Flavoprotein</keyword>
<evidence type="ECO:0000313" key="9">
    <source>
        <dbReference type="Proteomes" id="UP000634647"/>
    </source>
</evidence>
<dbReference type="InterPro" id="IPR006094">
    <property type="entry name" value="Oxid_FAD_bind_N"/>
</dbReference>
<dbReference type="InterPro" id="IPR016171">
    <property type="entry name" value="Vanillyl_alc_oxidase_C-sub2"/>
</dbReference>
<evidence type="ECO:0000256" key="3">
    <source>
        <dbReference type="ARBA" id="ARBA00022630"/>
    </source>
</evidence>
<comment type="caution">
    <text evidence="6">The sequence shown here is derived from an EMBL/GenBank/DDBJ whole genome shotgun (WGS) entry which is preliminary data.</text>
</comment>
<evidence type="ECO:0000256" key="1">
    <source>
        <dbReference type="ARBA" id="ARBA00001974"/>
    </source>
</evidence>
<dbReference type="Gene3D" id="3.30.70.2190">
    <property type="match status" value="1"/>
</dbReference>
<comment type="similarity">
    <text evidence="2">Belongs to the FAD-binding oxidoreductase/transferase type 4 family.</text>
</comment>
<dbReference type="PROSITE" id="PS51387">
    <property type="entry name" value="FAD_PCMH"/>
    <property type="match status" value="1"/>
</dbReference>
<dbReference type="GO" id="GO:0003824">
    <property type="term" value="F:catalytic activity"/>
    <property type="evidence" value="ECO:0007669"/>
    <property type="project" value="InterPro"/>
</dbReference>
<dbReference type="SUPFAM" id="SSF56176">
    <property type="entry name" value="FAD-binding/transporter-associated domain-like"/>
    <property type="match status" value="1"/>
</dbReference>
<gene>
    <name evidence="6" type="ORF">GCM10008024_03550</name>
    <name evidence="7" type="ORF">SAMN05444006_101194</name>
</gene>
<dbReference type="FunFam" id="1.10.45.10:FF:000001">
    <property type="entry name" value="D-lactate dehydrogenase mitochondrial"/>
    <property type="match status" value="1"/>
</dbReference>
<dbReference type="Pfam" id="PF01565">
    <property type="entry name" value="FAD_binding_4"/>
    <property type="match status" value="1"/>
</dbReference>
<evidence type="ECO:0000313" key="8">
    <source>
        <dbReference type="Proteomes" id="UP000199541"/>
    </source>
</evidence>
<reference evidence="6" key="3">
    <citation type="submission" date="2023-06" db="EMBL/GenBank/DDBJ databases">
        <authorList>
            <person name="Sun Q."/>
            <person name="Zhou Y."/>
        </authorList>
    </citation>
    <scope>NUCLEOTIDE SEQUENCE</scope>
    <source>
        <strain evidence="6">CGMCC 1.10859</strain>
    </source>
</reference>
<proteinExistence type="inferred from homology"/>
<organism evidence="6 9">
    <name type="scientific">Allgaiera indica</name>
    <dbReference type="NCBI Taxonomy" id="765699"/>
    <lineage>
        <taxon>Bacteria</taxon>
        <taxon>Pseudomonadati</taxon>
        <taxon>Pseudomonadota</taxon>
        <taxon>Alphaproteobacteria</taxon>
        <taxon>Rhodobacterales</taxon>
        <taxon>Paracoccaceae</taxon>
        <taxon>Allgaiera</taxon>
    </lineage>
</organism>
<dbReference type="PANTHER" id="PTHR43716:SF2">
    <property type="entry name" value="BLL6224 PROTEIN"/>
    <property type="match status" value="1"/>
</dbReference>
<keyword evidence="4" id="KW-0274">FAD</keyword>
<dbReference type="Proteomes" id="UP000199541">
    <property type="component" value="Unassembled WGS sequence"/>
</dbReference>
<evidence type="ECO:0000313" key="7">
    <source>
        <dbReference type="EMBL" id="SDW06826.1"/>
    </source>
</evidence>
<dbReference type="InterPro" id="IPR004113">
    <property type="entry name" value="FAD-bd_oxidored_4_C"/>
</dbReference>
<dbReference type="Gene3D" id="3.30.465.10">
    <property type="match status" value="1"/>
</dbReference>
<evidence type="ECO:0000313" key="6">
    <source>
        <dbReference type="EMBL" id="GHD98757.1"/>
    </source>
</evidence>
<dbReference type="Pfam" id="PF02913">
    <property type="entry name" value="FAD-oxidase_C"/>
    <property type="match status" value="1"/>
</dbReference>
<dbReference type="GO" id="GO:0022904">
    <property type="term" value="P:respiratory electron transport chain"/>
    <property type="evidence" value="ECO:0007669"/>
    <property type="project" value="TreeGrafter"/>
</dbReference>
<evidence type="ECO:0000256" key="4">
    <source>
        <dbReference type="ARBA" id="ARBA00022827"/>
    </source>
</evidence>
<dbReference type="SUPFAM" id="SSF55103">
    <property type="entry name" value="FAD-linked oxidases, C-terminal domain"/>
    <property type="match status" value="1"/>
</dbReference>
<protein>
    <submittedName>
        <fullName evidence="6">D-2-hydroxyacid dehydrogenase</fullName>
    </submittedName>
    <submittedName>
        <fullName evidence="7">FAD/FMN-containing dehydrogenase</fullName>
    </submittedName>
</protein>
<comment type="cofactor">
    <cofactor evidence="1">
        <name>FAD</name>
        <dbReference type="ChEBI" id="CHEBI:57692"/>
    </cofactor>
</comment>
<keyword evidence="8" id="KW-1185">Reference proteome</keyword>
<dbReference type="InterPro" id="IPR036318">
    <property type="entry name" value="FAD-bd_PCMH-like_sf"/>
</dbReference>
<feature type="domain" description="FAD-binding PCMH-type" evidence="5">
    <location>
        <begin position="33"/>
        <end position="211"/>
    </location>
</feature>
<accession>A0AAN4UNI0</accession>
<dbReference type="PANTHER" id="PTHR43716">
    <property type="entry name" value="D-2-HYDROXYGLUTARATE DEHYDROGENASE, MITOCHONDRIAL"/>
    <property type="match status" value="1"/>
</dbReference>
<sequence>MELIEALRATLGRDHVLTGADAKRYGREWTGLYSWTPRAVLRPADTAEVSACMRLAHEAGVAVVPVSGNTGLAGGTTAEGVLMLSLERMNSIREIRPAARIAIVEAGVVLSKLHEAVDARNLAFPLFFGARGSAMIGGNLSTNAGGSNVLRYGNTRALCLGLEVVLADGRVMDLMSELHKDNSGLDLKDLFIGAEGTLGIITAAVLKLVPKPRAHATAMVAAPALPAALDLLNRLQEATGGAVEAFEFMPRVYMQRLAAVHPDWRPAFEEIPEVSILIEVGATAPRDVTPGPDGTVPVVALLQDTLAEMLEQGLITDAVVAASEAQRQEMWARREAAAEITLSRHPLVNCDIAVPLDQVATFLERIHARLPAIDPGAETLTVSHLGDGNLHFTVYPTSADAPLADKITETVEDVVAELRGSFSAEHGIGVSKLATMSRRKDPVALDVMRAVKAALDPKNILNPGKLIP</sequence>
<dbReference type="InterPro" id="IPR016169">
    <property type="entry name" value="FAD-bd_PCMH_sub2"/>
</dbReference>
<dbReference type="Gene3D" id="1.10.45.10">
    <property type="entry name" value="Vanillyl-alcohol Oxidase, Chain A, domain 4"/>
    <property type="match status" value="1"/>
</dbReference>
<name>A0AAN4UNI0_9RHOB</name>
<dbReference type="EMBL" id="BNAB01000001">
    <property type="protein sequence ID" value="GHD98757.1"/>
    <property type="molecule type" value="Genomic_DNA"/>
</dbReference>
<dbReference type="AlphaFoldDB" id="A0AAN4UNI0"/>
<dbReference type="RefSeq" id="WP_035845200.1">
    <property type="nucleotide sequence ID" value="NZ_BNAB01000001.1"/>
</dbReference>
<dbReference type="InterPro" id="IPR051264">
    <property type="entry name" value="FAD-oxidored/transferase_4"/>
</dbReference>
<evidence type="ECO:0000259" key="5">
    <source>
        <dbReference type="PROSITE" id="PS51387"/>
    </source>
</evidence>
<evidence type="ECO:0000256" key="2">
    <source>
        <dbReference type="ARBA" id="ARBA00008000"/>
    </source>
</evidence>
<dbReference type="GO" id="GO:0071949">
    <property type="term" value="F:FAD binding"/>
    <property type="evidence" value="ECO:0007669"/>
    <property type="project" value="InterPro"/>
</dbReference>
<dbReference type="InterPro" id="IPR016167">
    <property type="entry name" value="FAD-bd_PCMH_sub1"/>
</dbReference>
<reference evidence="6" key="1">
    <citation type="journal article" date="2014" name="Int. J. Syst. Evol. Microbiol.">
        <title>Complete genome sequence of Corynebacterium casei LMG S-19264T (=DSM 44701T), isolated from a smear-ripened cheese.</title>
        <authorList>
            <consortium name="US DOE Joint Genome Institute (JGI-PGF)"/>
            <person name="Walter F."/>
            <person name="Albersmeier A."/>
            <person name="Kalinowski J."/>
            <person name="Ruckert C."/>
        </authorList>
    </citation>
    <scope>NUCLEOTIDE SEQUENCE</scope>
    <source>
        <strain evidence="6">CGMCC 1.10859</strain>
    </source>
</reference>
<dbReference type="Gene3D" id="3.30.43.10">
    <property type="entry name" value="Uridine Diphospho-n-acetylenolpyruvylglucosamine Reductase, domain 2"/>
    <property type="match status" value="1"/>
</dbReference>
<dbReference type="EMBL" id="FNOB01000001">
    <property type="protein sequence ID" value="SDW06826.1"/>
    <property type="molecule type" value="Genomic_DNA"/>
</dbReference>
<dbReference type="Gene3D" id="3.30.70.2740">
    <property type="match status" value="1"/>
</dbReference>
<dbReference type="Proteomes" id="UP000634647">
    <property type="component" value="Unassembled WGS sequence"/>
</dbReference>
<dbReference type="InterPro" id="IPR016164">
    <property type="entry name" value="FAD-linked_Oxase-like_C"/>
</dbReference>